<proteinExistence type="predicted"/>
<dbReference type="PROSITE" id="PS00282">
    <property type="entry name" value="KAZAL_1"/>
    <property type="match status" value="1"/>
</dbReference>
<comment type="subcellular location">
    <subcellularLocation>
        <location evidence="1">Secreted</location>
    </subcellularLocation>
</comment>
<evidence type="ECO:0000313" key="8">
    <source>
        <dbReference type="RefSeq" id="XP_031414145.1"/>
    </source>
</evidence>
<dbReference type="GO" id="GO:0005576">
    <property type="term" value="C:extracellular region"/>
    <property type="evidence" value="ECO:0007669"/>
    <property type="project" value="UniProtKB-SubCell"/>
</dbReference>
<protein>
    <submittedName>
        <fullName evidence="8">Serine protease inhibitor Kazal-type 1-like isoform X3</fullName>
    </submittedName>
</protein>
<evidence type="ECO:0000256" key="2">
    <source>
        <dbReference type="ARBA" id="ARBA00022525"/>
    </source>
</evidence>
<sequence>MKLSIVISLCALLYLSGHTLARSDPRHWVDCEALEEKSQRIKTKGGIDDTCALAYNPLCGYDDVTYPNECMFCAANRGEKRVVARYRGRCQEGRQQRKQKREPWTDF</sequence>
<dbReference type="InterPro" id="IPR002350">
    <property type="entry name" value="Kazal_dom"/>
</dbReference>
<keyword evidence="7" id="KW-1185">Reference proteome</keyword>
<keyword evidence="5" id="KW-0732">Signal</keyword>
<feature type="chain" id="PRO_5028244021" evidence="5">
    <location>
        <begin position="22"/>
        <end position="107"/>
    </location>
</feature>
<dbReference type="RefSeq" id="XP_031414145.1">
    <property type="nucleotide sequence ID" value="XM_031558285.2"/>
</dbReference>
<dbReference type="GeneID" id="116218106"/>
<dbReference type="Pfam" id="PF00050">
    <property type="entry name" value="Kazal_1"/>
    <property type="match status" value="1"/>
</dbReference>
<dbReference type="AlphaFoldDB" id="A0A6P8EPY0"/>
<keyword evidence="8" id="KW-0722">Serine protease inhibitor</keyword>
<reference evidence="8" key="1">
    <citation type="submission" date="2025-08" db="UniProtKB">
        <authorList>
            <consortium name="RefSeq"/>
        </authorList>
    </citation>
    <scope>IDENTIFICATION</scope>
</reference>
<dbReference type="GO" id="GO:0004867">
    <property type="term" value="F:serine-type endopeptidase inhibitor activity"/>
    <property type="evidence" value="ECO:0007669"/>
    <property type="project" value="UniProtKB-KW"/>
</dbReference>
<dbReference type="Gene3D" id="3.30.60.30">
    <property type="match status" value="1"/>
</dbReference>
<feature type="signal peptide" evidence="5">
    <location>
        <begin position="1"/>
        <end position="21"/>
    </location>
</feature>
<evidence type="ECO:0000313" key="7">
    <source>
        <dbReference type="Proteomes" id="UP000515152"/>
    </source>
</evidence>
<dbReference type="PROSITE" id="PS51465">
    <property type="entry name" value="KAZAL_2"/>
    <property type="match status" value="1"/>
</dbReference>
<evidence type="ECO:0000256" key="1">
    <source>
        <dbReference type="ARBA" id="ARBA00004613"/>
    </source>
</evidence>
<keyword evidence="3 8" id="KW-0646">Protease inhibitor</keyword>
<dbReference type="Proteomes" id="UP000515152">
    <property type="component" value="Chromosome 21"/>
</dbReference>
<dbReference type="InterPro" id="IPR036058">
    <property type="entry name" value="Kazal_dom_sf"/>
</dbReference>
<evidence type="ECO:0000256" key="5">
    <source>
        <dbReference type="SAM" id="SignalP"/>
    </source>
</evidence>
<evidence type="ECO:0000256" key="4">
    <source>
        <dbReference type="ARBA" id="ARBA00023157"/>
    </source>
</evidence>
<name>A0A6P8EPY0_CLUHA</name>
<dbReference type="PANTHER" id="PTHR21312:SF28">
    <property type="entry name" value="OVOINHIBITOR-RELATED"/>
    <property type="match status" value="1"/>
</dbReference>
<dbReference type="PANTHER" id="PTHR21312">
    <property type="entry name" value="SERINE PROTEASE INHIBITOR"/>
    <property type="match status" value="1"/>
</dbReference>
<evidence type="ECO:0000259" key="6">
    <source>
        <dbReference type="PROSITE" id="PS51465"/>
    </source>
</evidence>
<accession>A0A6P8EPY0</accession>
<dbReference type="SUPFAM" id="SSF100895">
    <property type="entry name" value="Kazal-type serine protease inhibitors"/>
    <property type="match status" value="1"/>
</dbReference>
<feature type="domain" description="Kazal-like" evidence="6">
    <location>
        <begin position="50"/>
        <end position="92"/>
    </location>
</feature>
<gene>
    <name evidence="8" type="primary">LOC116218106</name>
</gene>
<keyword evidence="4" id="KW-1015">Disulfide bond</keyword>
<organism evidence="7 8">
    <name type="scientific">Clupea harengus</name>
    <name type="common">Atlantic herring</name>
    <dbReference type="NCBI Taxonomy" id="7950"/>
    <lineage>
        <taxon>Eukaryota</taxon>
        <taxon>Metazoa</taxon>
        <taxon>Chordata</taxon>
        <taxon>Craniata</taxon>
        <taxon>Vertebrata</taxon>
        <taxon>Euteleostomi</taxon>
        <taxon>Actinopterygii</taxon>
        <taxon>Neopterygii</taxon>
        <taxon>Teleostei</taxon>
        <taxon>Clupei</taxon>
        <taxon>Clupeiformes</taxon>
        <taxon>Clupeoidei</taxon>
        <taxon>Clupeidae</taxon>
        <taxon>Clupea</taxon>
    </lineage>
</organism>
<dbReference type="SMART" id="SM00280">
    <property type="entry name" value="KAZAL"/>
    <property type="match status" value="1"/>
</dbReference>
<keyword evidence="2" id="KW-0964">Secreted</keyword>
<evidence type="ECO:0000256" key="3">
    <source>
        <dbReference type="ARBA" id="ARBA00022690"/>
    </source>
</evidence>